<protein>
    <submittedName>
        <fullName evidence="2">Uncharacterized protein</fullName>
    </submittedName>
</protein>
<evidence type="ECO:0000313" key="3">
    <source>
        <dbReference type="Proteomes" id="UP000189295"/>
    </source>
</evidence>
<dbReference type="Proteomes" id="UP000189295">
    <property type="component" value="Unassembled WGS sequence"/>
</dbReference>
<proteinExistence type="predicted"/>
<feature type="compositionally biased region" description="Basic and acidic residues" evidence="1">
    <location>
        <begin position="70"/>
        <end position="79"/>
    </location>
</feature>
<dbReference type="AlphaFoldDB" id="A0A1V2K211"/>
<evidence type="ECO:0000256" key="1">
    <source>
        <dbReference type="SAM" id="MobiDB-lite"/>
    </source>
</evidence>
<feature type="region of interest" description="Disordered" evidence="1">
    <location>
        <begin position="70"/>
        <end position="101"/>
    </location>
</feature>
<gene>
    <name evidence="2" type="ORF">BLL36_21465</name>
</gene>
<evidence type="ECO:0000313" key="2">
    <source>
        <dbReference type="EMBL" id="ONH51500.1"/>
    </source>
</evidence>
<accession>A0A1V2K211</accession>
<reference evidence="2 3" key="1">
    <citation type="submission" date="2016-10" db="EMBL/GenBank/DDBJ databases">
        <title>Pseudomonas lactis sp. nov. and Pseudomonas paralactis sp. nov., isolated from bovine raw milk.</title>
        <authorList>
            <person name="Von Neubeck M."/>
            <person name="Huptas C."/>
            <person name="Glueck C."/>
            <person name="Krewinkel M."/>
            <person name="Stoeckel M."/>
            <person name="Stressler T."/>
            <person name="Fischer L."/>
            <person name="Hinrichs J."/>
            <person name="Scherer S."/>
            <person name="Wenning M."/>
        </authorList>
    </citation>
    <scope>NUCLEOTIDE SEQUENCE [LARGE SCALE GENOMIC DNA]</scope>
    <source>
        <strain evidence="2 3">DSM 17516</strain>
    </source>
</reference>
<name>A0A1V2K211_PSECE</name>
<comment type="caution">
    <text evidence="2">The sequence shown here is derived from an EMBL/GenBank/DDBJ whole genome shotgun (WGS) entry which is preliminary data.</text>
</comment>
<sequence length="109" mass="12261">MFEFLFRADIPQLLNRRVAAMRRLVDRGIQTKAGAPEGALRTATIKYRQEVCLMTLVHFVWINRQATKPDHRDVGDRATLETTTPAHKPADSDVRVGNGARSRMGLGFV</sequence>
<dbReference type="EMBL" id="MNPW01000011">
    <property type="protein sequence ID" value="ONH51500.1"/>
    <property type="molecule type" value="Genomic_DNA"/>
</dbReference>
<organism evidence="2 3">
    <name type="scientific">Pseudomonas cedrina subsp. cedrina</name>
    <dbReference type="NCBI Taxonomy" id="76762"/>
    <lineage>
        <taxon>Bacteria</taxon>
        <taxon>Pseudomonadati</taxon>
        <taxon>Pseudomonadota</taxon>
        <taxon>Gammaproteobacteria</taxon>
        <taxon>Pseudomonadales</taxon>
        <taxon>Pseudomonadaceae</taxon>
        <taxon>Pseudomonas</taxon>
    </lineage>
</organism>